<dbReference type="KEGG" id="nio:NITINOP_2069"/>
<reference evidence="4" key="1">
    <citation type="submission" date="2015-09" db="EMBL/GenBank/DDBJ databases">
        <authorList>
            <person name="Daims H."/>
        </authorList>
    </citation>
    <scope>NUCLEOTIDE SEQUENCE [LARGE SCALE GENOMIC DNA]</scope>
</reference>
<evidence type="ECO:0000313" key="3">
    <source>
        <dbReference type="EMBL" id="CUQ67041.1"/>
    </source>
</evidence>
<evidence type="ECO:0000256" key="2">
    <source>
        <dbReference type="SAM" id="SignalP"/>
    </source>
</evidence>
<evidence type="ECO:0008006" key="5">
    <source>
        <dbReference type="Google" id="ProtNLM"/>
    </source>
</evidence>
<proteinExistence type="predicted"/>
<dbReference type="Proteomes" id="UP000066284">
    <property type="component" value="Chromosome 1"/>
</dbReference>
<dbReference type="EMBL" id="LN885086">
    <property type="protein sequence ID" value="CUQ67041.1"/>
    <property type="molecule type" value="Genomic_DNA"/>
</dbReference>
<feature type="transmembrane region" description="Helical" evidence="1">
    <location>
        <begin position="201"/>
        <end position="219"/>
    </location>
</feature>
<keyword evidence="1" id="KW-0812">Transmembrane</keyword>
<evidence type="ECO:0000313" key="4">
    <source>
        <dbReference type="Proteomes" id="UP000066284"/>
    </source>
</evidence>
<name>A0A0S4KRF3_9BACT</name>
<dbReference type="STRING" id="1715989.NITINOP_2069"/>
<keyword evidence="4" id="KW-1185">Reference proteome</keyword>
<accession>A0A0S4KRF3</accession>
<gene>
    <name evidence="3" type="ORF">NITINOP_2069</name>
</gene>
<keyword evidence="2" id="KW-0732">Signal</keyword>
<keyword evidence="1" id="KW-1133">Transmembrane helix</keyword>
<feature type="chain" id="PRO_5006623529" description="PEP-CTERM protein-sorting domain-containing protein" evidence="2">
    <location>
        <begin position="25"/>
        <end position="221"/>
    </location>
</feature>
<dbReference type="AlphaFoldDB" id="A0A0S4KRF3"/>
<evidence type="ECO:0000256" key="1">
    <source>
        <dbReference type="SAM" id="Phobius"/>
    </source>
</evidence>
<sequence>MNKRLVVCAGLAIAMMATAPQAHAVVVSWTDWISSPNGFSASGTLLVGSTPVNVAYSGTGAHRFVQTGTGRNFWTGTAYTQGTIENPPTPSELVGLFRGGTVTINFSQTVQDPFIALASWNGNRAEFGVPIEFDSVGRGYWGTGTPVLNSTGTGFFGRGELHGVIRLPGAYDSITFTHTTENWHGFTVGVAGLAKPIPIPAAVWLFGLGVIGLIGMGTTRK</sequence>
<organism evidence="3 4">
    <name type="scientific">Candidatus Nitrospira inopinata</name>
    <dbReference type="NCBI Taxonomy" id="1715989"/>
    <lineage>
        <taxon>Bacteria</taxon>
        <taxon>Pseudomonadati</taxon>
        <taxon>Nitrospirota</taxon>
        <taxon>Nitrospiria</taxon>
        <taxon>Nitrospirales</taxon>
        <taxon>Nitrospiraceae</taxon>
        <taxon>Nitrospira</taxon>
    </lineage>
</organism>
<feature type="signal peptide" evidence="2">
    <location>
        <begin position="1"/>
        <end position="24"/>
    </location>
</feature>
<keyword evidence="1" id="KW-0472">Membrane</keyword>
<protein>
    <recommendedName>
        <fullName evidence="5">PEP-CTERM protein-sorting domain-containing protein</fullName>
    </recommendedName>
</protein>